<dbReference type="InterPro" id="IPR027417">
    <property type="entry name" value="P-loop_NTPase"/>
</dbReference>
<dbReference type="PROSITE" id="PS50837">
    <property type="entry name" value="NACHT"/>
    <property type="match status" value="1"/>
</dbReference>
<gene>
    <name evidence="3" type="ORF">LMH87_001391</name>
</gene>
<feature type="domain" description="NACHT" evidence="2">
    <location>
        <begin position="95"/>
        <end position="241"/>
    </location>
</feature>
<dbReference type="KEGG" id="amus:LMH87_001391"/>
<dbReference type="PANTHER" id="PTHR10039:SF14">
    <property type="entry name" value="NACHT DOMAIN-CONTAINING PROTEIN"/>
    <property type="match status" value="1"/>
</dbReference>
<dbReference type="InterPro" id="IPR056884">
    <property type="entry name" value="NPHP3-like_N"/>
</dbReference>
<dbReference type="Proteomes" id="UP001144673">
    <property type="component" value="Chromosome 3"/>
</dbReference>
<sequence length="341" mass="38583">MLLENTTRAVDIVKSISNDIKGIQFATAKMQEGVQNLYTTVLNANQTTVLDRLRIAKGASFDSYAQEHTSFCLPNTRVELLQQIIDWAKDASGEPVFWLNGMAGTGKSTISRTVARLLADEGRLGASFFFKNGEADRGTLSKFFTTIAADLAVRKPYVASRIKDILDADPSITTKNAGEQFDKLLLQPLLKTATEETPIAFIIDALDECERDDDVRLLLRLFTRFKTELPRQMRIFLTSRPELPIRCAFQKIQGTYQGAILHEVPQPMVARDISLFLKHELARIREDYNDSRRWPSLGEFQRALGFSENYSHDFRAKIAPTSHICSKTPFDSYRHTCQHSI</sequence>
<evidence type="ECO:0000313" key="3">
    <source>
        <dbReference type="EMBL" id="KAJ4146832.1"/>
    </source>
</evidence>
<dbReference type="RefSeq" id="XP_056049773.1">
    <property type="nucleotide sequence ID" value="XM_056192659.1"/>
</dbReference>
<comment type="caution">
    <text evidence="3">The sequence shown here is derived from an EMBL/GenBank/DDBJ whole genome shotgun (WGS) entry which is preliminary data.</text>
</comment>
<dbReference type="Gene3D" id="3.40.50.300">
    <property type="entry name" value="P-loop containing nucleotide triphosphate hydrolases"/>
    <property type="match status" value="1"/>
</dbReference>
<dbReference type="PANTHER" id="PTHR10039">
    <property type="entry name" value="AMELOGENIN"/>
    <property type="match status" value="1"/>
</dbReference>
<accession>A0A9W8Q513</accession>
<evidence type="ECO:0000313" key="4">
    <source>
        <dbReference type="Proteomes" id="UP001144673"/>
    </source>
</evidence>
<dbReference type="InterPro" id="IPR007111">
    <property type="entry name" value="NACHT_NTPase"/>
</dbReference>
<dbReference type="AlphaFoldDB" id="A0A9W8Q513"/>
<reference evidence="3" key="1">
    <citation type="journal article" date="2023" name="Access Microbiol">
        <title>De-novo genome assembly for Akanthomyces muscarius, a biocontrol agent of insect agricultural pests.</title>
        <authorList>
            <person name="Erdos Z."/>
            <person name="Studholme D.J."/>
            <person name="Raymond B."/>
            <person name="Sharma M."/>
        </authorList>
    </citation>
    <scope>NUCLEOTIDE SEQUENCE</scope>
    <source>
        <strain evidence="3">Ve6</strain>
    </source>
</reference>
<protein>
    <recommendedName>
        <fullName evidence="2">NACHT domain-containing protein</fullName>
    </recommendedName>
</protein>
<evidence type="ECO:0000256" key="1">
    <source>
        <dbReference type="ARBA" id="ARBA00022737"/>
    </source>
</evidence>
<dbReference type="GeneID" id="80888550"/>
<keyword evidence="4" id="KW-1185">Reference proteome</keyword>
<organism evidence="3 4">
    <name type="scientific">Akanthomyces muscarius</name>
    <name type="common">Entomopathogenic fungus</name>
    <name type="synonym">Lecanicillium muscarium</name>
    <dbReference type="NCBI Taxonomy" id="2231603"/>
    <lineage>
        <taxon>Eukaryota</taxon>
        <taxon>Fungi</taxon>
        <taxon>Dikarya</taxon>
        <taxon>Ascomycota</taxon>
        <taxon>Pezizomycotina</taxon>
        <taxon>Sordariomycetes</taxon>
        <taxon>Hypocreomycetidae</taxon>
        <taxon>Hypocreales</taxon>
        <taxon>Cordycipitaceae</taxon>
        <taxon>Akanthomyces</taxon>
    </lineage>
</organism>
<dbReference type="EMBL" id="JAJHUN010000010">
    <property type="protein sequence ID" value="KAJ4146832.1"/>
    <property type="molecule type" value="Genomic_DNA"/>
</dbReference>
<keyword evidence="1" id="KW-0677">Repeat</keyword>
<dbReference type="Pfam" id="PF24883">
    <property type="entry name" value="NPHP3_N"/>
    <property type="match status" value="1"/>
</dbReference>
<dbReference type="SUPFAM" id="SSF52540">
    <property type="entry name" value="P-loop containing nucleoside triphosphate hydrolases"/>
    <property type="match status" value="1"/>
</dbReference>
<proteinExistence type="predicted"/>
<evidence type="ECO:0000259" key="2">
    <source>
        <dbReference type="PROSITE" id="PS50837"/>
    </source>
</evidence>
<name>A0A9W8Q513_AKAMU</name>